<dbReference type="STRING" id="83449.BON30_39830"/>
<gene>
    <name evidence="3" type="ORF">BON30_39830</name>
</gene>
<comment type="caution">
    <text evidence="3">The sequence shown here is derived from an EMBL/GenBank/DDBJ whole genome shotgun (WGS) entry which is preliminary data.</text>
</comment>
<protein>
    <recommendedName>
        <fullName evidence="2">Transcobalamin-like C-terminal domain-containing protein</fullName>
    </recommendedName>
</protein>
<dbReference type="EMBL" id="MPIN01000015">
    <property type="protein sequence ID" value="OJH35208.1"/>
    <property type="molecule type" value="Genomic_DNA"/>
</dbReference>
<evidence type="ECO:0000259" key="2">
    <source>
        <dbReference type="Pfam" id="PF14478"/>
    </source>
</evidence>
<feature type="chain" id="PRO_5012408658" description="Transcobalamin-like C-terminal domain-containing protein" evidence="1">
    <location>
        <begin position="31"/>
        <end position="154"/>
    </location>
</feature>
<dbReference type="Pfam" id="PF14478">
    <property type="entry name" value="DUF4430"/>
    <property type="match status" value="1"/>
</dbReference>
<keyword evidence="4" id="KW-1185">Reference proteome</keyword>
<proteinExistence type="predicted"/>
<reference evidence="4" key="1">
    <citation type="submission" date="2016-11" db="EMBL/GenBank/DDBJ databases">
        <authorList>
            <person name="Shukria A."/>
            <person name="Stevens D.C."/>
        </authorList>
    </citation>
    <scope>NUCLEOTIDE SEQUENCE [LARGE SCALE GENOMIC DNA]</scope>
    <source>
        <strain evidence="4">Cbfe23</strain>
    </source>
</reference>
<dbReference type="RefSeq" id="WP_071903788.1">
    <property type="nucleotide sequence ID" value="NZ_MPIN01000015.1"/>
</dbReference>
<feature type="signal peptide" evidence="1">
    <location>
        <begin position="1"/>
        <end position="30"/>
    </location>
</feature>
<dbReference type="InterPro" id="IPR006311">
    <property type="entry name" value="TAT_signal"/>
</dbReference>
<dbReference type="Gene3D" id="2.170.130.30">
    <property type="match status" value="1"/>
</dbReference>
<feature type="domain" description="Transcobalamin-like C-terminal" evidence="2">
    <location>
        <begin position="89"/>
        <end position="145"/>
    </location>
</feature>
<dbReference type="PROSITE" id="PS51318">
    <property type="entry name" value="TAT"/>
    <property type="match status" value="1"/>
</dbReference>
<dbReference type="AlphaFoldDB" id="A0A1L9AYW6"/>
<evidence type="ECO:0000256" key="1">
    <source>
        <dbReference type="SAM" id="SignalP"/>
    </source>
</evidence>
<dbReference type="InterPro" id="IPR027954">
    <property type="entry name" value="Transcobalamin-like_C"/>
</dbReference>
<organism evidence="3 4">
    <name type="scientific">Cystobacter ferrugineus</name>
    <dbReference type="NCBI Taxonomy" id="83449"/>
    <lineage>
        <taxon>Bacteria</taxon>
        <taxon>Pseudomonadati</taxon>
        <taxon>Myxococcota</taxon>
        <taxon>Myxococcia</taxon>
        <taxon>Myxococcales</taxon>
        <taxon>Cystobacterineae</taxon>
        <taxon>Archangiaceae</taxon>
        <taxon>Cystobacter</taxon>
    </lineage>
</organism>
<evidence type="ECO:0000313" key="4">
    <source>
        <dbReference type="Proteomes" id="UP000182229"/>
    </source>
</evidence>
<name>A0A1L9AYW6_9BACT</name>
<reference evidence="3 4" key="2">
    <citation type="submission" date="2016-12" db="EMBL/GenBank/DDBJ databases">
        <title>Draft Genome Sequence of Cystobacter ferrugineus Strain Cbfe23.</title>
        <authorList>
            <person name="Akbar S."/>
            <person name="Dowd S.E."/>
            <person name="Stevens D.C."/>
        </authorList>
    </citation>
    <scope>NUCLEOTIDE SEQUENCE [LARGE SCALE GENOMIC DNA]</scope>
    <source>
        <strain evidence="3 4">Cbfe23</strain>
    </source>
</reference>
<sequence>MSETPKPSRRSLLGCLALVVLGFASVPVWADEPAKKAPEGKSAPATVSVVFDYGNGKEKVLTGIEWRQGMTAWEATQAAARRSPSIELKHSGSGSMVFVTGIDGFKNQGGGRDKRSWQFWVNGTYADAGVGAKVLQAGDKVLWKFAPPPPPGTW</sequence>
<dbReference type="Proteomes" id="UP000182229">
    <property type="component" value="Unassembled WGS sequence"/>
</dbReference>
<evidence type="ECO:0000313" key="3">
    <source>
        <dbReference type="EMBL" id="OJH35208.1"/>
    </source>
</evidence>
<accession>A0A1L9AYW6</accession>
<keyword evidence="1" id="KW-0732">Signal</keyword>